<reference key="2">
    <citation type="submission" date="2011-08" db="EMBL/GenBank/DDBJ databases">
        <title>Genome sequence of Naumovozyma castellii.</title>
        <authorList>
            <person name="Gordon J.L."/>
            <person name="Armisen D."/>
            <person name="Proux-Wera E."/>
            <person name="OhEigeartaigh S.S."/>
            <person name="Byrne K.P."/>
            <person name="Wolfe K.H."/>
        </authorList>
    </citation>
    <scope>NUCLEOTIDE SEQUENCE</scope>
    <source>
        <strain>Type strain:CBS 4309</strain>
    </source>
</reference>
<evidence type="ECO:0000256" key="1">
    <source>
        <dbReference type="SAM" id="Coils"/>
    </source>
</evidence>
<dbReference type="InParanoid" id="G0VHT8"/>
<dbReference type="STRING" id="1064592.G0VHT8"/>
<feature type="compositionally biased region" description="Low complexity" evidence="2">
    <location>
        <begin position="648"/>
        <end position="657"/>
    </location>
</feature>
<gene>
    <name evidence="3" type="primary">NCAS0G00850</name>
    <name evidence="3" type="ordered locus">NCAS_0G00850</name>
</gene>
<dbReference type="eggNOG" id="ENOG502RISH">
    <property type="taxonomic scope" value="Eukaryota"/>
</dbReference>
<evidence type="ECO:0000256" key="2">
    <source>
        <dbReference type="SAM" id="MobiDB-lite"/>
    </source>
</evidence>
<proteinExistence type="predicted"/>
<keyword evidence="4" id="KW-1185">Reference proteome</keyword>
<dbReference type="Proteomes" id="UP000001640">
    <property type="component" value="Chromosome 7"/>
</dbReference>
<accession>G0VHT8</accession>
<name>G0VHT8_NAUCA</name>
<organism evidence="3 4">
    <name type="scientific">Naumovozyma castellii</name>
    <name type="common">Yeast</name>
    <name type="synonym">Saccharomyces castellii</name>
    <dbReference type="NCBI Taxonomy" id="27288"/>
    <lineage>
        <taxon>Eukaryota</taxon>
        <taxon>Fungi</taxon>
        <taxon>Dikarya</taxon>
        <taxon>Ascomycota</taxon>
        <taxon>Saccharomycotina</taxon>
        <taxon>Saccharomycetes</taxon>
        <taxon>Saccharomycetales</taxon>
        <taxon>Saccharomycetaceae</taxon>
        <taxon>Naumovozyma</taxon>
    </lineage>
</organism>
<feature type="region of interest" description="Disordered" evidence="2">
    <location>
        <begin position="587"/>
        <end position="617"/>
    </location>
</feature>
<dbReference type="OrthoDB" id="843225at2759"/>
<keyword evidence="1" id="KW-0175">Coiled coil</keyword>
<feature type="region of interest" description="Disordered" evidence="2">
    <location>
        <begin position="634"/>
        <end position="716"/>
    </location>
</feature>
<dbReference type="AlphaFoldDB" id="G0VHT8"/>
<evidence type="ECO:0000313" key="4">
    <source>
        <dbReference type="Proteomes" id="UP000001640"/>
    </source>
</evidence>
<feature type="region of interest" description="Disordered" evidence="2">
    <location>
        <begin position="165"/>
        <end position="196"/>
    </location>
</feature>
<dbReference type="OMA" id="WRRTENL"/>
<sequence length="716" mass="80968">MAKDQQEEALRSIYRHIYLPNSKDPVGKPVHLWEPCVSFNTVPSSSSEKEYPDLDFEGVTMPSMKRQPFYYHEYPSNSQLCSSKNPKRQKSMNEMFKMAQGGKIVRVDYPSRPMVDNEAMIMTKKQPLWRKKWRERKKIIEARRKCDGDSVFKYRFILFPHEEKQKEGKGSGGTLKKRYMGLSNNSSHSSSKTDVKLKEQKRQKEVINLKIGDTNLPRTIVCHISGRRHTWVALDWLFKELVQDTDHVVILANLPRMVCRSKVAPDTKKIIQDEPKLLEEEWTSGYSENLVASRIARILEYISLILPVDKSIKITVEIAIGKTKKVLIDAINIYTPNLFVFGTLKWSKTENLISYKSNILMDTFCVHYPIPTFIVPARRMSKFELSLQEQFANCEQQKSFKKNNHVDKVNKNQQSIMLAVQSQDSLTAGYESSTETDSLDSVEKTSDDKDDNESVDTLRSYSNQTGTRANLCNIARDYRHSMLKELNTLEANKKKLTNQERQLGKLDIIIKASIRLVLKTDEIDEQSIATNNKDYMNLKTTITGGKSRSQSRPRSMLDVNGYDPRAETKQSELGATLYQSRGSSQIRFAGNVNPKDGKSALGTIKKPQSGGASIPSSKYISDYSYNDVIPLRKIKSTGGLHPRKSSESTRSTASSKSVGEKTKPKSGGFLSLFKGSNNSSKSDRSSRRGSTSSSNGDKDSKGSSRRVSRLFGIGKG</sequence>
<feature type="region of interest" description="Disordered" evidence="2">
    <location>
        <begin position="429"/>
        <end position="462"/>
    </location>
</feature>
<protein>
    <recommendedName>
        <fullName evidence="5">UspA domain-containing protein</fullName>
    </recommendedName>
</protein>
<dbReference type="EMBL" id="HE576758">
    <property type="protein sequence ID" value="CCC70972.1"/>
    <property type="molecule type" value="Genomic_DNA"/>
</dbReference>
<feature type="region of interest" description="Disordered" evidence="2">
    <location>
        <begin position="544"/>
        <end position="570"/>
    </location>
</feature>
<dbReference type="KEGG" id="ncs:NCAS_0G00850"/>
<dbReference type="GeneID" id="96904638"/>
<dbReference type="RefSeq" id="XP_003677325.1">
    <property type="nucleotide sequence ID" value="XM_003677277.1"/>
</dbReference>
<feature type="coiled-coil region" evidence="1">
    <location>
        <begin position="479"/>
        <end position="506"/>
    </location>
</feature>
<feature type="compositionally biased region" description="Polar residues" evidence="2">
    <location>
        <begin position="544"/>
        <end position="553"/>
    </location>
</feature>
<evidence type="ECO:0000313" key="3">
    <source>
        <dbReference type="EMBL" id="CCC70972.1"/>
    </source>
</evidence>
<evidence type="ECO:0008006" key="5">
    <source>
        <dbReference type="Google" id="ProtNLM"/>
    </source>
</evidence>
<dbReference type="HOGENOM" id="CLU_012887_0_0_1"/>
<reference evidence="3 4" key="1">
    <citation type="journal article" date="2011" name="Proc. Natl. Acad. Sci. U.S.A.">
        <title>Evolutionary erosion of yeast sex chromosomes by mating-type switching accidents.</title>
        <authorList>
            <person name="Gordon J.L."/>
            <person name="Armisen D."/>
            <person name="Proux-Wera E."/>
            <person name="Oheigeartaigh S.S."/>
            <person name="Byrne K.P."/>
            <person name="Wolfe K.H."/>
        </authorList>
    </citation>
    <scope>NUCLEOTIDE SEQUENCE [LARGE SCALE GENOMIC DNA]</scope>
    <source>
        <strain evidence="4">ATCC 76901 / BCRC 22586 / CBS 4309 / NBRC 1992 / NRRL Y-12630</strain>
    </source>
</reference>